<gene>
    <name evidence="2" type="ORF">M0G41_16800</name>
</gene>
<dbReference type="EMBL" id="JALNMH010000016">
    <property type="protein sequence ID" value="MCK7595320.1"/>
    <property type="molecule type" value="Genomic_DNA"/>
</dbReference>
<feature type="region of interest" description="Disordered" evidence="1">
    <location>
        <begin position="1"/>
        <end position="69"/>
    </location>
</feature>
<feature type="compositionally biased region" description="Polar residues" evidence="1">
    <location>
        <begin position="24"/>
        <end position="41"/>
    </location>
</feature>
<evidence type="ECO:0000256" key="1">
    <source>
        <dbReference type="SAM" id="MobiDB-lite"/>
    </source>
</evidence>
<name>A0ABT0GMU9_9GAMM</name>
<sequence length="69" mass="6960">MSANDRNTHQQSSKSDTIKPTAPANDSNQKSGGPSSRQQSAEAKPGRAPDAGAPAAGKDSAGLKSQPSK</sequence>
<organism evidence="2 3">
    <name type="scientific">Pseudomarimonas salicorniae</name>
    <dbReference type="NCBI Taxonomy" id="2933270"/>
    <lineage>
        <taxon>Bacteria</taxon>
        <taxon>Pseudomonadati</taxon>
        <taxon>Pseudomonadota</taxon>
        <taxon>Gammaproteobacteria</taxon>
        <taxon>Lysobacterales</taxon>
        <taxon>Lysobacteraceae</taxon>
        <taxon>Pseudomarimonas</taxon>
    </lineage>
</organism>
<evidence type="ECO:0000313" key="2">
    <source>
        <dbReference type="EMBL" id="MCK7595320.1"/>
    </source>
</evidence>
<protein>
    <submittedName>
        <fullName evidence="2">Uncharacterized protein</fullName>
    </submittedName>
</protein>
<feature type="compositionally biased region" description="Low complexity" evidence="1">
    <location>
        <begin position="46"/>
        <end position="62"/>
    </location>
</feature>
<accession>A0ABT0GMU9</accession>
<dbReference type="Proteomes" id="UP001431449">
    <property type="component" value="Unassembled WGS sequence"/>
</dbReference>
<keyword evidence="3" id="KW-1185">Reference proteome</keyword>
<feature type="compositionally biased region" description="Polar residues" evidence="1">
    <location>
        <begin position="1"/>
        <end position="15"/>
    </location>
</feature>
<dbReference type="RefSeq" id="WP_248211180.1">
    <property type="nucleotide sequence ID" value="NZ_JALNMH010000016.1"/>
</dbReference>
<evidence type="ECO:0000313" key="3">
    <source>
        <dbReference type="Proteomes" id="UP001431449"/>
    </source>
</evidence>
<comment type="caution">
    <text evidence="2">The sequence shown here is derived from an EMBL/GenBank/DDBJ whole genome shotgun (WGS) entry which is preliminary data.</text>
</comment>
<proteinExistence type="predicted"/>
<reference evidence="2" key="1">
    <citation type="submission" date="2022-04" db="EMBL/GenBank/DDBJ databases">
        <title>Lysobacter sp. CAU 1642 isolated from sea sand.</title>
        <authorList>
            <person name="Kim W."/>
        </authorList>
    </citation>
    <scope>NUCLEOTIDE SEQUENCE</scope>
    <source>
        <strain evidence="2">CAU 1642</strain>
    </source>
</reference>